<dbReference type="PANTHER" id="PTHR36842:SF1">
    <property type="entry name" value="PROTEIN TOLB"/>
    <property type="match status" value="1"/>
</dbReference>
<protein>
    <submittedName>
        <fullName evidence="3">Biopolymer transporter Tol</fullName>
    </submittedName>
</protein>
<name>A0A7V3E8X1_9BACT</name>
<proteinExistence type="inferred from homology"/>
<accession>A0A7V3E8X1</accession>
<dbReference type="InterPro" id="IPR039568">
    <property type="entry name" value="Peptidase_MA-like_dom"/>
</dbReference>
<dbReference type="Gene3D" id="2.120.10.30">
    <property type="entry name" value="TolB, C-terminal domain"/>
    <property type="match status" value="2"/>
</dbReference>
<dbReference type="Gene3D" id="2.40.160.50">
    <property type="entry name" value="membrane protein fhac: a member of the omp85/tpsb transporter family"/>
    <property type="match status" value="1"/>
</dbReference>
<comment type="caution">
    <text evidence="3">The sequence shown here is derived from an EMBL/GenBank/DDBJ whole genome shotgun (WGS) entry which is preliminary data.</text>
</comment>
<dbReference type="PANTHER" id="PTHR36842">
    <property type="entry name" value="PROTEIN TOLB HOMOLOG"/>
    <property type="match status" value="1"/>
</dbReference>
<sequence length="1056" mass="121561">MKKIFLAFFLLIIIPQIGLAQFGKNKVQYKDFVWYYIQTDHFDIYFNEGGETLTEFTAQAAENALKSIQNTFKYKINNRITLIVYNSQNDFQETNVTDTYLSEGIQGFTELFKNRVVIQFTGSYKQFRHLIHHELVHAVMNDMYYGGSIQNIISSNISLQFPIWFSEGLAEYEALGWDVDTDMFLRDATISENLPDMMNLDGYFAYRGGQSVFYYIANKYGRQKIGELMNKIKGVGNVPEAFRQTLGIDMKELGERWKKEIKKTYWPDIAFREDPEEFAKRLTNPKNDDGFYNTSPALSPQGDKIAFISNRNFYFDVFIMDAIDGKIIKRIVKGNRTPDFEELNILTPGLTWSPDGNRIALSAKSNGYDIIYLIDVNTEERKSLPIKLEAIHSVTWSHDGTRLAFIGQDKKQSDIYVYELETNTLTNITNDSFGDYDPSWSNDDKFLYFSSDRGEVIRTNIQLDGETIFNSDYKQKDIYRISLENQRVERITNLPESDETFPHLSADGKNLIFISDINGINNIYTFDFTRDDNTVKVADEESNLTPITNSLTGLYQLSLSYDTKKMAFSSLYESVFNIFLMNNPFEPKTDLKSLKPTLFIEKIRKKELEGDGQIVVTDEAITDTTKKNNEDITIFTGNVVDPNDSLSKAERDYSRYIFGITQAQDSVKQISNLFTPQDNLDEDGNFKVRKYKVTFGPDLVYANAGYSTFYGLIGTTILSFSDVLGDHRLIGVTGLQIDLKNSDYGLAYYYLGGRIKYGVEGFHTARFVNLIRGDYINLYRFRNFQLSVNANYPLNRFYRFEGGLSYMNVRSENLDDFTVPLEEASFFVPQLAFVHDNVLWGYTSPIEGTRYRFDTYGNPGIGNKRLSFWTSTGDYRTYFRFFTDYSFAVRFSAGYSTGANAQRFFLGGTENWINRSFATTEIPINSTTDFAFLTVVLPMRGFDYSERIGTKYALMNYEFRYPLIGYLIPRGVPLFFANILGTAFLDIGTAWNDNKQLQLFDKNQFGQTRTKDLLIGTGVGSRVYFLGFLLKFDVAWAYFVEKWSGPKFYFSIGLDY</sequence>
<organism evidence="3">
    <name type="scientific">Ignavibacterium album</name>
    <dbReference type="NCBI Taxonomy" id="591197"/>
    <lineage>
        <taxon>Bacteria</taxon>
        <taxon>Pseudomonadati</taxon>
        <taxon>Ignavibacteriota</taxon>
        <taxon>Ignavibacteria</taxon>
        <taxon>Ignavibacteriales</taxon>
        <taxon>Ignavibacteriaceae</taxon>
        <taxon>Ignavibacterium</taxon>
    </lineage>
</organism>
<gene>
    <name evidence="3" type="ORF">ENS31_15145</name>
</gene>
<feature type="domain" description="Peptidase MA-like" evidence="2">
    <location>
        <begin position="61"/>
        <end position="262"/>
    </location>
</feature>
<dbReference type="Pfam" id="PF13485">
    <property type="entry name" value="Peptidase_MA_2"/>
    <property type="match status" value="1"/>
</dbReference>
<dbReference type="EMBL" id="DSUJ01000012">
    <property type="protein sequence ID" value="HFI92852.1"/>
    <property type="molecule type" value="Genomic_DNA"/>
</dbReference>
<evidence type="ECO:0000313" key="3">
    <source>
        <dbReference type="EMBL" id="HFI92852.1"/>
    </source>
</evidence>
<dbReference type="InterPro" id="IPR011042">
    <property type="entry name" value="6-blade_b-propeller_TolB-like"/>
</dbReference>
<dbReference type="Pfam" id="PF07676">
    <property type="entry name" value="PD40"/>
    <property type="match status" value="4"/>
</dbReference>
<dbReference type="SUPFAM" id="SSF82171">
    <property type="entry name" value="DPP6 N-terminal domain-like"/>
    <property type="match status" value="1"/>
</dbReference>
<evidence type="ECO:0000259" key="2">
    <source>
        <dbReference type="Pfam" id="PF13485"/>
    </source>
</evidence>
<dbReference type="InterPro" id="IPR011659">
    <property type="entry name" value="WD40"/>
</dbReference>
<dbReference type="AlphaFoldDB" id="A0A7V3E8X1"/>
<reference evidence="3" key="1">
    <citation type="journal article" date="2020" name="mSystems">
        <title>Genome- and Community-Level Interaction Insights into Carbon Utilization and Element Cycling Functions of Hydrothermarchaeota in Hydrothermal Sediment.</title>
        <authorList>
            <person name="Zhou Z."/>
            <person name="Liu Y."/>
            <person name="Xu W."/>
            <person name="Pan J."/>
            <person name="Luo Z.H."/>
            <person name="Li M."/>
        </authorList>
    </citation>
    <scope>NUCLEOTIDE SEQUENCE [LARGE SCALE GENOMIC DNA]</scope>
    <source>
        <strain evidence="3">SpSt-479</strain>
    </source>
</reference>
<evidence type="ECO:0000256" key="1">
    <source>
        <dbReference type="ARBA" id="ARBA00009820"/>
    </source>
</evidence>
<comment type="similarity">
    <text evidence="1">Belongs to the TolB family.</text>
</comment>